<feature type="compositionally biased region" description="Low complexity" evidence="1">
    <location>
        <begin position="149"/>
        <end position="159"/>
    </location>
</feature>
<protein>
    <recommendedName>
        <fullName evidence="4">Myb-like domain-containing protein</fullName>
    </recommendedName>
</protein>
<comment type="caution">
    <text evidence="2">The sequence shown here is derived from an EMBL/GenBank/DDBJ whole genome shotgun (WGS) entry which is preliminary data.</text>
</comment>
<evidence type="ECO:0000313" key="3">
    <source>
        <dbReference type="Proteomes" id="UP000304951"/>
    </source>
</evidence>
<feature type="compositionally biased region" description="Basic and acidic residues" evidence="1">
    <location>
        <begin position="160"/>
        <end position="183"/>
    </location>
</feature>
<reference evidence="2 3" key="1">
    <citation type="submission" date="2018-10" db="EMBL/GenBank/DDBJ databases">
        <title>Fifty Aureobasidium pullulans genomes reveal a recombining polyextremotolerant generalist.</title>
        <authorList>
            <person name="Gostincar C."/>
            <person name="Turk M."/>
            <person name="Zajc J."/>
            <person name="Gunde-Cimerman N."/>
        </authorList>
    </citation>
    <scope>NUCLEOTIDE SEQUENCE [LARGE SCALE GENOMIC DNA]</scope>
    <source>
        <strain evidence="2 3">EXF-11900</strain>
    </source>
</reference>
<accession>A0A4S8S4X1</accession>
<sequence>MARSTSPHPSISLMDIFIGSGRTIRRPTGPPGMPFLQIHPTRKTELVQVRPRKGSGDSKPAHPVKPSSNKAIAGSDAKSNSKKEEAPAAPKSSSKKEESPSGSKPNSKKDDSPPDSKPSSSKEDIAPHESKPSSSKSDSKSNSKKDSSKPNSKPISAKAPSEEKAADDKEAGAKKSDGKKLEEPVASGSKPQVIDQQPPDLIVFTAEEDAKLLLMKANGDNWNDIAAAINKSKKQTTRRFGEIKPGDWKAQKGGKHGIDKEGVVADMKKDKPSEKQLSKVPKKDEKAVEVKSKSNAVEKMRKPEDAPTALLLAGKVQHQHDVRHRHAHQHDHHIHVHDTHESRPRREPHDTHESRPRRDKNRTHESRPRHRTQPVLDPTDSGYGSNHRSRRPRPPPSVASSTAYTIKTMPSLTEDDLFSFGELQALSELIGKDMEGMWHRVSAAFFGMTGRRIPAEDIKEKFEGLEVE</sequence>
<feature type="compositionally biased region" description="Basic residues" evidence="1">
    <location>
        <begin position="321"/>
        <end position="335"/>
    </location>
</feature>
<dbReference type="EMBL" id="QZAF01000693">
    <property type="protein sequence ID" value="THV65208.1"/>
    <property type="molecule type" value="Genomic_DNA"/>
</dbReference>
<feature type="compositionally biased region" description="Basic and acidic residues" evidence="1">
    <location>
        <begin position="336"/>
        <end position="366"/>
    </location>
</feature>
<feature type="compositionally biased region" description="Basic and acidic residues" evidence="1">
    <location>
        <begin position="239"/>
        <end position="305"/>
    </location>
</feature>
<dbReference type="Proteomes" id="UP000304951">
    <property type="component" value="Unassembled WGS sequence"/>
</dbReference>
<evidence type="ECO:0008006" key="4">
    <source>
        <dbReference type="Google" id="ProtNLM"/>
    </source>
</evidence>
<feature type="region of interest" description="Disordered" evidence="1">
    <location>
        <begin position="21"/>
        <end position="199"/>
    </location>
</feature>
<proteinExistence type="predicted"/>
<feature type="region of interest" description="Disordered" evidence="1">
    <location>
        <begin position="232"/>
        <end position="402"/>
    </location>
</feature>
<name>A0A4S8S4X1_AURPU</name>
<organism evidence="2 3">
    <name type="scientific">Aureobasidium pullulans</name>
    <name type="common">Black yeast</name>
    <name type="synonym">Pullularia pullulans</name>
    <dbReference type="NCBI Taxonomy" id="5580"/>
    <lineage>
        <taxon>Eukaryota</taxon>
        <taxon>Fungi</taxon>
        <taxon>Dikarya</taxon>
        <taxon>Ascomycota</taxon>
        <taxon>Pezizomycotina</taxon>
        <taxon>Dothideomycetes</taxon>
        <taxon>Dothideomycetidae</taxon>
        <taxon>Dothideales</taxon>
        <taxon>Saccotheciaceae</taxon>
        <taxon>Aureobasidium</taxon>
    </lineage>
</organism>
<dbReference type="AlphaFoldDB" id="A0A4S8S4X1"/>
<feature type="compositionally biased region" description="Basic and acidic residues" evidence="1">
    <location>
        <begin position="107"/>
        <end position="148"/>
    </location>
</feature>
<evidence type="ECO:0000313" key="2">
    <source>
        <dbReference type="EMBL" id="THV65208.1"/>
    </source>
</evidence>
<gene>
    <name evidence="2" type="ORF">D6D28_09278</name>
</gene>
<evidence type="ECO:0000256" key="1">
    <source>
        <dbReference type="SAM" id="MobiDB-lite"/>
    </source>
</evidence>